<evidence type="ECO:0000313" key="2">
    <source>
        <dbReference type="Proteomes" id="UP000003163"/>
    </source>
</evidence>
<dbReference type="HOGENOM" id="CLU_1199808_0_0_1"/>
<organism evidence="1 2">
    <name type="scientific">Edhazardia aedis (strain USNM 41457)</name>
    <name type="common">Microsporidian parasite</name>
    <dbReference type="NCBI Taxonomy" id="1003232"/>
    <lineage>
        <taxon>Eukaryota</taxon>
        <taxon>Fungi</taxon>
        <taxon>Fungi incertae sedis</taxon>
        <taxon>Microsporidia</taxon>
        <taxon>Edhazardia</taxon>
    </lineage>
</organism>
<name>J9DMK4_EDHAE</name>
<comment type="caution">
    <text evidence="1">The sequence shown here is derived from an EMBL/GenBank/DDBJ whole genome shotgun (WGS) entry which is preliminary data.</text>
</comment>
<protein>
    <submittedName>
        <fullName evidence="1">Uncharacterized protein</fullName>
    </submittedName>
</protein>
<accession>J9DMK4</accession>
<proteinExistence type="predicted"/>
<dbReference type="STRING" id="1003232.J9DMK4"/>
<dbReference type="SUPFAM" id="SSF52047">
    <property type="entry name" value="RNI-like"/>
    <property type="match status" value="1"/>
</dbReference>
<dbReference type="Pfam" id="PF13855">
    <property type="entry name" value="LRR_8"/>
    <property type="match status" value="1"/>
</dbReference>
<dbReference type="Gene3D" id="3.80.10.10">
    <property type="entry name" value="Ribonuclease Inhibitor"/>
    <property type="match status" value="1"/>
</dbReference>
<keyword evidence="2" id="KW-1185">Reference proteome</keyword>
<dbReference type="InParanoid" id="J9DMK4"/>
<dbReference type="AlphaFoldDB" id="J9DMK4"/>
<dbReference type="Proteomes" id="UP000003163">
    <property type="component" value="Unassembled WGS sequence"/>
</dbReference>
<dbReference type="OrthoDB" id="2192264at2759"/>
<reference evidence="2" key="2">
    <citation type="submission" date="2015-07" db="EMBL/GenBank/DDBJ databases">
        <title>Contrasting host-pathogen interactions and genome evolution in two generalist and specialist microsporidian pathogens of mosquitoes.</title>
        <authorList>
            <consortium name="The Broad Institute Genomics Platform"/>
            <consortium name="The Broad Institute Genome Sequencing Center for Infectious Disease"/>
            <person name="Cuomo C.A."/>
            <person name="Sanscrainte N.D."/>
            <person name="Goldberg J.M."/>
            <person name="Heiman D."/>
            <person name="Young S."/>
            <person name="Zeng Q."/>
            <person name="Becnel J.J."/>
            <person name="Birren B.W."/>
        </authorList>
    </citation>
    <scope>NUCLEOTIDE SEQUENCE [LARGE SCALE GENOMIC DNA]</scope>
    <source>
        <strain evidence="2">USNM 41457</strain>
    </source>
</reference>
<dbReference type="InterPro" id="IPR032675">
    <property type="entry name" value="LRR_dom_sf"/>
</dbReference>
<dbReference type="EMBL" id="AFBI03000065">
    <property type="protein sequence ID" value="EJW02567.1"/>
    <property type="molecule type" value="Genomic_DNA"/>
</dbReference>
<reference evidence="1 2" key="1">
    <citation type="submission" date="2011-08" db="EMBL/GenBank/DDBJ databases">
        <authorList>
            <person name="Liu Z.J."/>
            <person name="Shi F.L."/>
            <person name="Lu J.Q."/>
            <person name="Li M."/>
            <person name="Wang Z.L."/>
        </authorList>
    </citation>
    <scope>NUCLEOTIDE SEQUENCE [LARGE SCALE GENOMIC DNA]</scope>
    <source>
        <strain evidence="1 2">USNM 41457</strain>
    </source>
</reference>
<sequence>MNHWSNSEQKKKRTFSHPIFFTNPENKTEIARSILKDAFNTQQHKIILSHLELNYFPLLLQHLNIENLQINLSYNNITIIPCFLYSMTNITKLDLKFNNLSVISQRIYRLRNLISLEIRSNKLKYLPGELLKMPKITFFNFIGNCWLNENEIENLNKSSKNVGSPSLKTIAMKRIYKIDDDISCEREFCSVCLEVSDTKKFYKYCEFWGYKLPFMFQVCSIGCLEECKSTF</sequence>
<dbReference type="OMA" id="IMLFTIC"/>
<dbReference type="VEuPathDB" id="MicrosporidiaDB:EDEG_03022"/>
<evidence type="ECO:0000313" key="1">
    <source>
        <dbReference type="EMBL" id="EJW02567.1"/>
    </source>
</evidence>
<dbReference type="InterPro" id="IPR001611">
    <property type="entry name" value="Leu-rich_rpt"/>
</dbReference>
<gene>
    <name evidence="1" type="ORF">EDEG_03022</name>
</gene>